<dbReference type="CDD" id="cd24049">
    <property type="entry name" value="ASKHA_NBD_PilM"/>
    <property type="match status" value="1"/>
</dbReference>
<accession>A0A317MQC1</accession>
<dbReference type="AlphaFoldDB" id="A0A317MQC1"/>
<dbReference type="Gene3D" id="3.30.420.40">
    <property type="match status" value="2"/>
</dbReference>
<sequence length="306" mass="33165">MNNRNPSDINAVGTAIRKAVKDMKSPLREAVVAVPSTSVITRTVTLPIDLDEASIQSTLEIEASQYIPFAIEEVYFDFDVVGPAPNDAAMQEVQLVASRRENVDLRVDALREAGIKASVVDVETYALENTFQLLSATLPQYGSEARFAIVDIGAWHTTLYVVREGRTIYSREHTFGGDMLTTAIADGLGISRADAELAKRSGSQDEEFASSMLAHYRNTVAEQIGQTLQFFFSSSHYSSVEHVILTGGGSLVQGLTRAVGATLQVPTVLGNPFESMSIASKVRQRELQAQAPLFATACGLALRSFD</sequence>
<dbReference type="PANTHER" id="PTHR32432:SF3">
    <property type="entry name" value="ETHANOLAMINE UTILIZATION PROTEIN EUTJ"/>
    <property type="match status" value="1"/>
</dbReference>
<organism evidence="1 2">
    <name type="scientific">Plasticicumulans acidivorans</name>
    <dbReference type="NCBI Taxonomy" id="886464"/>
    <lineage>
        <taxon>Bacteria</taxon>
        <taxon>Pseudomonadati</taxon>
        <taxon>Pseudomonadota</taxon>
        <taxon>Gammaproteobacteria</taxon>
        <taxon>Candidatus Competibacteraceae</taxon>
        <taxon>Plasticicumulans</taxon>
    </lineage>
</organism>
<name>A0A317MQC1_9GAMM</name>
<keyword evidence="2" id="KW-1185">Reference proteome</keyword>
<dbReference type="EMBL" id="QGTJ01000014">
    <property type="protein sequence ID" value="PWV58694.1"/>
    <property type="molecule type" value="Genomic_DNA"/>
</dbReference>
<dbReference type="SUPFAM" id="SSF53067">
    <property type="entry name" value="Actin-like ATPase domain"/>
    <property type="match status" value="2"/>
</dbReference>
<proteinExistence type="predicted"/>
<dbReference type="Gene3D" id="3.30.1490.300">
    <property type="match status" value="1"/>
</dbReference>
<dbReference type="PANTHER" id="PTHR32432">
    <property type="entry name" value="CELL DIVISION PROTEIN FTSA-RELATED"/>
    <property type="match status" value="1"/>
</dbReference>
<dbReference type="Pfam" id="PF11104">
    <property type="entry name" value="PilM_2"/>
    <property type="match status" value="1"/>
</dbReference>
<comment type="caution">
    <text evidence="1">The sequence shown here is derived from an EMBL/GenBank/DDBJ whole genome shotgun (WGS) entry which is preliminary data.</text>
</comment>
<dbReference type="InterPro" id="IPR005883">
    <property type="entry name" value="PilM"/>
</dbReference>
<evidence type="ECO:0000313" key="1">
    <source>
        <dbReference type="EMBL" id="PWV58694.1"/>
    </source>
</evidence>
<protein>
    <submittedName>
        <fullName evidence="1">Type IV pilus assembly protein PilM</fullName>
    </submittedName>
</protein>
<dbReference type="Proteomes" id="UP000246569">
    <property type="component" value="Unassembled WGS sequence"/>
</dbReference>
<dbReference type="InterPro" id="IPR043129">
    <property type="entry name" value="ATPase_NBD"/>
</dbReference>
<dbReference type="InterPro" id="IPR050696">
    <property type="entry name" value="FtsA/MreB"/>
</dbReference>
<gene>
    <name evidence="1" type="ORF">C7443_11420</name>
</gene>
<evidence type="ECO:0000313" key="2">
    <source>
        <dbReference type="Proteomes" id="UP000246569"/>
    </source>
</evidence>
<dbReference type="NCBIfam" id="TIGR01175">
    <property type="entry name" value="pilM"/>
    <property type="match status" value="1"/>
</dbReference>
<reference evidence="1 2" key="1">
    <citation type="submission" date="2018-05" db="EMBL/GenBank/DDBJ databases">
        <title>Genomic Encyclopedia of Type Strains, Phase IV (KMG-IV): sequencing the most valuable type-strain genomes for metagenomic binning, comparative biology and taxonomic classification.</title>
        <authorList>
            <person name="Goeker M."/>
        </authorList>
    </citation>
    <scope>NUCLEOTIDE SEQUENCE [LARGE SCALE GENOMIC DNA]</scope>
    <source>
        <strain evidence="1 2">DSM 23606</strain>
    </source>
</reference>